<name>Q0KFU7_BLAGE</name>
<dbReference type="Gene3D" id="1.10.565.10">
    <property type="entry name" value="Retinoid X Receptor"/>
    <property type="match status" value="1"/>
</dbReference>
<dbReference type="CDD" id="cd06939">
    <property type="entry name" value="NR_LBD_ROR_like"/>
    <property type="match status" value="1"/>
</dbReference>
<feature type="domain" description="NR LBD" evidence="17">
    <location>
        <begin position="319"/>
        <end position="564"/>
    </location>
</feature>
<evidence type="ECO:0000256" key="4">
    <source>
        <dbReference type="ARBA" id="ARBA00022771"/>
    </source>
</evidence>
<evidence type="ECO:0000256" key="2">
    <source>
        <dbReference type="ARBA" id="ARBA00008092"/>
    </source>
</evidence>
<feature type="region of interest" description="Disordered" evidence="15">
    <location>
        <begin position="30"/>
        <end position="67"/>
    </location>
</feature>
<protein>
    <recommendedName>
        <fullName evidence="12">Probable nuclear hormone receptor HR3</fullName>
    </recommendedName>
    <alternativeName>
        <fullName evidence="13">Nuclear receptor subfamily 1 group F member 4</fullName>
    </alternativeName>
</protein>
<keyword evidence="7 14" id="KW-0238">DNA-binding</keyword>
<dbReference type="PRINTS" id="PR00047">
    <property type="entry name" value="STROIDFINGER"/>
</dbReference>
<dbReference type="InterPro" id="IPR000536">
    <property type="entry name" value="Nucl_hrmn_rcpt_lig-bd"/>
</dbReference>
<dbReference type="InterPro" id="IPR044101">
    <property type="entry name" value="NR_DBD_ROR"/>
</dbReference>
<dbReference type="SMART" id="SM00399">
    <property type="entry name" value="ZnF_C4"/>
    <property type="match status" value="1"/>
</dbReference>
<dbReference type="SMART" id="SM00430">
    <property type="entry name" value="HOLI"/>
    <property type="match status" value="1"/>
</dbReference>
<feature type="compositionally biased region" description="Pro residues" evidence="15">
    <location>
        <begin position="287"/>
        <end position="297"/>
    </location>
</feature>
<keyword evidence="8 14" id="KW-0804">Transcription</keyword>
<gene>
    <name evidence="18" type="primary">hr3-B2</name>
</gene>
<dbReference type="Pfam" id="PF00104">
    <property type="entry name" value="Hormone_recep"/>
    <property type="match status" value="1"/>
</dbReference>
<dbReference type="GO" id="GO:0000978">
    <property type="term" value="F:RNA polymerase II cis-regulatory region sequence-specific DNA binding"/>
    <property type="evidence" value="ECO:0007669"/>
    <property type="project" value="TreeGrafter"/>
</dbReference>
<evidence type="ECO:0000256" key="12">
    <source>
        <dbReference type="ARBA" id="ARBA00072676"/>
    </source>
</evidence>
<dbReference type="AlphaFoldDB" id="Q0KFU7"/>
<evidence type="ECO:0000313" key="18">
    <source>
        <dbReference type="EMBL" id="CAJ90623.1"/>
    </source>
</evidence>
<dbReference type="GO" id="GO:0005634">
    <property type="term" value="C:nucleus"/>
    <property type="evidence" value="ECO:0007669"/>
    <property type="project" value="UniProtKB-SubCell"/>
</dbReference>
<dbReference type="PROSITE" id="PS51843">
    <property type="entry name" value="NR_LBD"/>
    <property type="match status" value="1"/>
</dbReference>
<dbReference type="PROSITE" id="PS00031">
    <property type="entry name" value="NUCLEAR_REC_DBD_1"/>
    <property type="match status" value="1"/>
</dbReference>
<evidence type="ECO:0000256" key="13">
    <source>
        <dbReference type="ARBA" id="ARBA00077334"/>
    </source>
</evidence>
<evidence type="ECO:0000256" key="10">
    <source>
        <dbReference type="ARBA" id="ARBA00023242"/>
    </source>
</evidence>
<dbReference type="GO" id="GO:0008270">
    <property type="term" value="F:zinc ion binding"/>
    <property type="evidence" value="ECO:0007669"/>
    <property type="project" value="UniProtKB-KW"/>
</dbReference>
<feature type="domain" description="Nuclear receptor" evidence="16">
    <location>
        <begin position="79"/>
        <end position="154"/>
    </location>
</feature>
<evidence type="ECO:0000256" key="8">
    <source>
        <dbReference type="ARBA" id="ARBA00023163"/>
    </source>
</evidence>
<evidence type="ECO:0000256" key="14">
    <source>
        <dbReference type="RuleBase" id="RU004334"/>
    </source>
</evidence>
<proteinExistence type="evidence at transcript level"/>
<comment type="function">
    <text evidence="11">Putative receptor whose ligand is not yet known.</text>
</comment>
<keyword evidence="4 14" id="KW-0863">Zinc-finger</keyword>
<dbReference type="Pfam" id="PF00105">
    <property type="entry name" value="zf-C4"/>
    <property type="match status" value="1"/>
</dbReference>
<dbReference type="InterPro" id="IPR001728">
    <property type="entry name" value="ThyrH_rcpt"/>
</dbReference>
<evidence type="ECO:0000256" key="5">
    <source>
        <dbReference type="ARBA" id="ARBA00022833"/>
    </source>
</evidence>
<evidence type="ECO:0000256" key="9">
    <source>
        <dbReference type="ARBA" id="ARBA00023170"/>
    </source>
</evidence>
<dbReference type="InterPro" id="IPR035500">
    <property type="entry name" value="NHR-like_dom_sf"/>
</dbReference>
<keyword evidence="10 14" id="KW-0539">Nucleus</keyword>
<dbReference type="PRINTS" id="PR00546">
    <property type="entry name" value="THYROIDHORMR"/>
</dbReference>
<evidence type="ECO:0000259" key="16">
    <source>
        <dbReference type="PROSITE" id="PS51030"/>
    </source>
</evidence>
<evidence type="ECO:0000256" key="7">
    <source>
        <dbReference type="ARBA" id="ARBA00023125"/>
    </source>
</evidence>
<reference evidence="18" key="1">
    <citation type="journal article" date="2007" name="Mech. Dev.">
        <title>Redundant ecdysis regulatory functions of three nuclear receptor HR3 isoforms in the direct-developing insect Blattella germanica.</title>
        <authorList>
            <person name="Cruz J."/>
            <person name="Martin D."/>
            <person name="Belles X."/>
        </authorList>
    </citation>
    <scope>NUCLEOTIDE SEQUENCE</scope>
</reference>
<evidence type="ECO:0000256" key="3">
    <source>
        <dbReference type="ARBA" id="ARBA00022723"/>
    </source>
</evidence>
<dbReference type="InterPro" id="IPR001628">
    <property type="entry name" value="Znf_hrmn_rcpt"/>
</dbReference>
<dbReference type="SUPFAM" id="SSF57716">
    <property type="entry name" value="Glucocorticoid receptor-like (DNA-binding domain)"/>
    <property type="match status" value="1"/>
</dbReference>
<comment type="subcellular location">
    <subcellularLocation>
        <location evidence="1 14">Nucleus</location>
    </subcellularLocation>
</comment>
<evidence type="ECO:0000259" key="17">
    <source>
        <dbReference type="PROSITE" id="PS51843"/>
    </source>
</evidence>
<keyword evidence="5 14" id="KW-0862">Zinc</keyword>
<sequence length="566" mass="62529">MDDALEELLGEQARGCWTLPHHIAAASYEGGGNVKSAPASPPAPPPSDVSADSTTPPPEGALLAPDKRSANSIRAQIEIIPCKVCGDKSSGVHYGVITCEGCKGFFRRSQSSVVNYQCPRNKNCVVDRVNRNRCQYCRLQKCLRLGMSRDAVKFGRMSKKQREKVEDEVRFHRAQLRAQTETAPDSSVFDTQTPSSSDQLQPNYNGGYTYNSDLGSYTPATHGGYAYATTQVQTQHQQMPYDISADYVDSTTTYDPRPGPGLDALSADGAIMANVVTTTQPRQQQPPGLPPSLPPPRQATEEPAEAEPGTTVHPNPAQISELLSKTIADAHARTCLFTTEHIHEMFRKPQDLSKLLYYKNMAHEELWLECAQKLTTVIQQIIEFAKMVPGFMKLSQDDQIVLLKAGSFELAVLRMSRYFDLSQNCVLYADTMLPQDAFYTTETAEMKLVTCVFEFAKGVAELKLTETELALYSACVLLSADRPGLKGLAEIGRLSQAVLRALRIELERNHAIPIKGDVTVYDALLAKVPTLRELSMLHMDALAKFKRSTPHLEFPALHKELFSVDS</sequence>
<dbReference type="InterPro" id="IPR001723">
    <property type="entry name" value="Nuclear_hrmn_rcpt"/>
</dbReference>
<feature type="region of interest" description="Disordered" evidence="15">
    <location>
        <begin position="279"/>
        <end position="316"/>
    </location>
</feature>
<evidence type="ECO:0000256" key="6">
    <source>
        <dbReference type="ARBA" id="ARBA00023015"/>
    </source>
</evidence>
<dbReference type="PANTHER" id="PTHR45805">
    <property type="entry name" value="NUCLEAR HORMONE RECEPTOR HR3-RELATED"/>
    <property type="match status" value="1"/>
</dbReference>
<dbReference type="EMBL" id="AM259130">
    <property type="protein sequence ID" value="CAJ90623.1"/>
    <property type="molecule type" value="mRNA"/>
</dbReference>
<organism evidence="18">
    <name type="scientific">Blattella germanica</name>
    <name type="common">German cockroach</name>
    <name type="synonym">Blatta germanica</name>
    <dbReference type="NCBI Taxonomy" id="6973"/>
    <lineage>
        <taxon>Eukaryota</taxon>
        <taxon>Metazoa</taxon>
        <taxon>Ecdysozoa</taxon>
        <taxon>Arthropoda</taxon>
        <taxon>Hexapoda</taxon>
        <taxon>Insecta</taxon>
        <taxon>Pterygota</taxon>
        <taxon>Neoptera</taxon>
        <taxon>Polyneoptera</taxon>
        <taxon>Dictyoptera</taxon>
        <taxon>Blattodea</taxon>
        <taxon>Blaberoidea</taxon>
        <taxon>Blattellidae</taxon>
        <taxon>Blattella</taxon>
    </lineage>
</organism>
<dbReference type="PANTHER" id="PTHR45805:SF2">
    <property type="entry name" value="NUCLEAR HORMONE RECEPTOR HR3-RELATED"/>
    <property type="match status" value="1"/>
</dbReference>
<keyword evidence="3 14" id="KW-0479">Metal-binding</keyword>
<keyword evidence="9 14" id="KW-0675">Receptor</keyword>
<dbReference type="GO" id="GO:0004879">
    <property type="term" value="F:nuclear receptor activity"/>
    <property type="evidence" value="ECO:0007669"/>
    <property type="project" value="InterPro"/>
</dbReference>
<dbReference type="CDD" id="cd06968">
    <property type="entry name" value="NR_DBD_ROR"/>
    <property type="match status" value="1"/>
</dbReference>
<dbReference type="Gene3D" id="3.30.50.10">
    <property type="entry name" value="Erythroid Transcription Factor GATA-1, subunit A"/>
    <property type="match status" value="1"/>
</dbReference>
<dbReference type="FunFam" id="3.30.50.10:FF:000003">
    <property type="entry name" value="Nuclear orphan receptor ROR-beta"/>
    <property type="match status" value="1"/>
</dbReference>
<evidence type="ECO:0000256" key="1">
    <source>
        <dbReference type="ARBA" id="ARBA00004123"/>
    </source>
</evidence>
<accession>Q0KFU7</accession>
<dbReference type="PRINTS" id="PR00398">
    <property type="entry name" value="STRDHORMONER"/>
</dbReference>
<evidence type="ECO:0000256" key="15">
    <source>
        <dbReference type="SAM" id="MobiDB-lite"/>
    </source>
</evidence>
<dbReference type="SUPFAM" id="SSF48508">
    <property type="entry name" value="Nuclear receptor ligand-binding domain"/>
    <property type="match status" value="1"/>
</dbReference>
<keyword evidence="6 14" id="KW-0805">Transcription regulation</keyword>
<dbReference type="InterPro" id="IPR013088">
    <property type="entry name" value="Znf_NHR/GATA"/>
</dbReference>
<comment type="similarity">
    <text evidence="2">Belongs to the nuclear hormone receptor family. NR1 subfamily.</text>
</comment>
<evidence type="ECO:0000256" key="11">
    <source>
        <dbReference type="ARBA" id="ARBA00055215"/>
    </source>
</evidence>
<feature type="region of interest" description="Disordered" evidence="15">
    <location>
        <begin position="177"/>
        <end position="204"/>
    </location>
</feature>
<dbReference type="PROSITE" id="PS51030">
    <property type="entry name" value="NUCLEAR_REC_DBD_2"/>
    <property type="match status" value="1"/>
</dbReference>